<name>A0A6J5JKI1_9BURK</name>
<dbReference type="AlphaFoldDB" id="A0A6J5JKI1"/>
<dbReference type="GO" id="GO:0051276">
    <property type="term" value="P:chromosome organization"/>
    <property type="evidence" value="ECO:0007669"/>
    <property type="project" value="InterPro"/>
</dbReference>
<dbReference type="EMBL" id="CABWIL020000032">
    <property type="protein sequence ID" value="CAB3972282.1"/>
    <property type="molecule type" value="Genomic_DNA"/>
</dbReference>
<evidence type="ECO:0000256" key="2">
    <source>
        <dbReference type="ARBA" id="ARBA00023219"/>
    </source>
</evidence>
<dbReference type="InterPro" id="IPR052404">
    <property type="entry name" value="SPP1-like_terminase"/>
</dbReference>
<dbReference type="InterPro" id="IPR038713">
    <property type="entry name" value="Terminase_Gp1_N_sf"/>
</dbReference>
<dbReference type="PANTHER" id="PTHR41328">
    <property type="entry name" value="TERMINASE SMALL SUBUNIT-RELATED"/>
    <property type="match status" value="1"/>
</dbReference>
<reference evidence="3 4" key="1">
    <citation type="submission" date="2020-04" db="EMBL/GenBank/DDBJ databases">
        <authorList>
            <person name="Depoorter E."/>
        </authorList>
    </citation>
    <scope>NUCLEOTIDE SEQUENCE [LARGE SCALE GENOMIC DNA]</scope>
    <source>
        <strain evidence="3 4">BCC0217</strain>
    </source>
</reference>
<evidence type="ECO:0000313" key="4">
    <source>
        <dbReference type="Proteomes" id="UP000494301"/>
    </source>
</evidence>
<dbReference type="Gene3D" id="1.10.10.1400">
    <property type="entry name" value="Terminase, small subunit, N-terminal DNA-binding domain, HTH motif"/>
    <property type="match status" value="1"/>
</dbReference>
<keyword evidence="1" id="KW-1188">Viral release from host cell</keyword>
<dbReference type="Proteomes" id="UP000494301">
    <property type="component" value="Unassembled WGS sequence"/>
</dbReference>
<keyword evidence="2" id="KW-0231">Viral genome packaging</keyword>
<gene>
    <name evidence="3" type="ORF">BLA3211_06888</name>
</gene>
<evidence type="ECO:0000256" key="1">
    <source>
        <dbReference type="ARBA" id="ARBA00022612"/>
    </source>
</evidence>
<dbReference type="Pfam" id="PF03592">
    <property type="entry name" value="Terminase_2"/>
    <property type="match status" value="1"/>
</dbReference>
<protein>
    <submittedName>
        <fullName evidence="3">Terminase small subunit</fullName>
    </submittedName>
</protein>
<organism evidence="3 4">
    <name type="scientific">Burkholderia aenigmatica</name>
    <dbReference type="NCBI Taxonomy" id="2015348"/>
    <lineage>
        <taxon>Bacteria</taxon>
        <taxon>Pseudomonadati</taxon>
        <taxon>Pseudomonadota</taxon>
        <taxon>Betaproteobacteria</taxon>
        <taxon>Burkholderiales</taxon>
        <taxon>Burkholderiaceae</taxon>
        <taxon>Burkholderia</taxon>
        <taxon>Burkholderia cepacia complex</taxon>
    </lineage>
</organism>
<evidence type="ECO:0000313" key="3">
    <source>
        <dbReference type="EMBL" id="CAB3972282.1"/>
    </source>
</evidence>
<accession>A0A6J5JKI1</accession>
<proteinExistence type="predicted"/>
<sequence length="268" mass="30213">MNAIKKKAQKSDEMGVPRPLQAKMQRFVDEYLVDLNATQAAIRAGYAERSAQEQASRLLARPDVANAVQEAKARRAARVEINQDRVVLELMNVVFADSNGLVEFRRTCCRYCYGKNYRFQRTAGEMERAKVEHRAFVIKSKQEGIKLTVAEQTFDEQGGIGYDPRKPPLEECPECFGEGFGDVFVKDTRNLPPELRSLYAGVKRTKEGIEVKTHDKQGFMQLLMRHAGMLNDKLKLQGDAENPLKLLLMQMQGSALKPTATPGDDDDE</sequence>
<dbReference type="PANTHER" id="PTHR41328:SF2">
    <property type="entry name" value="TERMINASE SMALL SUBUNIT"/>
    <property type="match status" value="1"/>
</dbReference>
<dbReference type="InterPro" id="IPR005335">
    <property type="entry name" value="Terminase_ssu"/>
</dbReference>